<organism evidence="8 9">
    <name type="scientific">candidate division WOR-3 bacterium JGI_Cruoil_03_44_89</name>
    <dbReference type="NCBI Taxonomy" id="1973748"/>
    <lineage>
        <taxon>Bacteria</taxon>
        <taxon>Bacteria division WOR-3</taxon>
    </lineage>
</organism>
<dbReference type="SUPFAM" id="SSF111283">
    <property type="entry name" value="Putative modulator of DNA gyrase, PmbA/TldD"/>
    <property type="match status" value="1"/>
</dbReference>
<dbReference type="InterPro" id="IPR045569">
    <property type="entry name" value="Metalloprtase-TldD/E_C"/>
</dbReference>
<evidence type="ECO:0000313" key="8">
    <source>
        <dbReference type="EMBL" id="OYD14003.1"/>
    </source>
</evidence>
<dbReference type="InterPro" id="IPR002510">
    <property type="entry name" value="Metalloprtase-TldD/E_N"/>
</dbReference>
<dbReference type="InterPro" id="IPR036059">
    <property type="entry name" value="TldD/PmbA_sf"/>
</dbReference>
<reference evidence="8 9" key="1">
    <citation type="submission" date="2017-07" db="EMBL/GenBank/DDBJ databases">
        <title>Recovery of genomes from metagenomes via a dereplication, aggregation, and scoring strategy.</title>
        <authorList>
            <person name="Sieber C.M."/>
            <person name="Probst A.J."/>
            <person name="Sharrar A."/>
            <person name="Thomas B.C."/>
            <person name="Hess M."/>
            <person name="Tringe S.G."/>
            <person name="Banfield J.F."/>
        </authorList>
    </citation>
    <scope>NUCLEOTIDE SEQUENCE [LARGE SCALE GENOMIC DNA]</scope>
    <source>
        <strain evidence="8">JGI_Cruoil_03_44_89</strain>
    </source>
</reference>
<comment type="caution">
    <text evidence="8">The sequence shown here is derived from an EMBL/GenBank/DDBJ whole genome shotgun (WGS) entry which is preliminary data.</text>
</comment>
<name>A0A235BNE7_UNCW3</name>
<evidence type="ECO:0000256" key="3">
    <source>
        <dbReference type="ARBA" id="ARBA00022801"/>
    </source>
</evidence>
<dbReference type="AlphaFoldDB" id="A0A235BNE7"/>
<dbReference type="PIRSF" id="PIRSF004919">
    <property type="entry name" value="TldD"/>
    <property type="match status" value="1"/>
</dbReference>
<sequence>MFDILEFVLSKSPGYTEVRYHKREITEIIARKGNLEEATTSLYNGVGIRVLLDGSWGFSSTSKVNKRSLEYVLGEAVTAARLSAPRRTRKVKRLAVQEPAVGDFSFEINDPVTNHSFKEKLNLVLNIEKRARNSSSLITSASSGYCEIIDEKYILTSSGTKAHILDAKPEFRLTCVARKGGILTSATQAVGVTGGWGDLFGKKSAFELCDRASKLAVDLLSAPYPEGKKATVILDPDLVGTLAHEAIGHTCEADFVLSGSVANGKLNTQVASPLVTLVDSGDSPHKPSASGMVCVDDEGSPARKVVIIENGILKSYLHNLESSAIFGVEPTGNARAWEYDSEPIIRMRNTYIEPGDKTLEELIDGVRDGFLLKGLEGGGQADANAEFMFGVREAYRIKNGKLGKLMRGVSISGQAFEVLKSVDAVGKDFSWGLGAGHCGKGQPAKVDGGGPYLRCEVTIGGRRI</sequence>
<keyword evidence="3" id="KW-0378">Hydrolase</keyword>
<dbReference type="Pfam" id="PF01523">
    <property type="entry name" value="PmbA_TldD_1st"/>
    <property type="match status" value="1"/>
</dbReference>
<evidence type="ECO:0000256" key="4">
    <source>
        <dbReference type="ARBA" id="ARBA00023049"/>
    </source>
</evidence>
<proteinExistence type="inferred from homology"/>
<dbReference type="Proteomes" id="UP000215215">
    <property type="component" value="Unassembled WGS sequence"/>
</dbReference>
<dbReference type="Pfam" id="PF19289">
    <property type="entry name" value="PmbA_TldD_3rd"/>
    <property type="match status" value="1"/>
</dbReference>
<dbReference type="EMBL" id="NOZQ01000209">
    <property type="protein sequence ID" value="OYD14003.1"/>
    <property type="molecule type" value="Genomic_DNA"/>
</dbReference>
<evidence type="ECO:0000256" key="1">
    <source>
        <dbReference type="ARBA" id="ARBA00005836"/>
    </source>
</evidence>
<dbReference type="Gene3D" id="3.30.2290.10">
    <property type="entry name" value="PmbA/TldD superfamily"/>
    <property type="match status" value="1"/>
</dbReference>
<evidence type="ECO:0000259" key="6">
    <source>
        <dbReference type="Pfam" id="PF19289"/>
    </source>
</evidence>
<evidence type="ECO:0000313" key="9">
    <source>
        <dbReference type="Proteomes" id="UP000215215"/>
    </source>
</evidence>
<gene>
    <name evidence="8" type="ORF">CH333_09340</name>
</gene>
<dbReference type="PANTHER" id="PTHR30624:SF0">
    <property type="entry name" value="METALLOPROTEASE SLR0863"/>
    <property type="match status" value="1"/>
</dbReference>
<feature type="domain" description="Metalloprotease TldD/E N-terminal" evidence="5">
    <location>
        <begin position="17"/>
        <end position="80"/>
    </location>
</feature>
<evidence type="ECO:0000256" key="2">
    <source>
        <dbReference type="ARBA" id="ARBA00022670"/>
    </source>
</evidence>
<keyword evidence="2 8" id="KW-0645">Protease</keyword>
<dbReference type="PANTHER" id="PTHR30624">
    <property type="entry name" value="UNCHARACTERIZED PROTEIN TLDD AND PMBA"/>
    <property type="match status" value="1"/>
</dbReference>
<dbReference type="GO" id="GO:0006508">
    <property type="term" value="P:proteolysis"/>
    <property type="evidence" value="ECO:0007669"/>
    <property type="project" value="UniProtKB-KW"/>
</dbReference>
<dbReference type="InterPro" id="IPR045570">
    <property type="entry name" value="Metalloprtase-TldD/E_cen_dom"/>
</dbReference>
<protein>
    <submittedName>
        <fullName evidence="8">Zn-dependent protease</fullName>
    </submittedName>
</protein>
<feature type="domain" description="Metalloprotease TldD/E central" evidence="7">
    <location>
        <begin position="113"/>
        <end position="220"/>
    </location>
</feature>
<evidence type="ECO:0000259" key="7">
    <source>
        <dbReference type="Pfam" id="PF19290"/>
    </source>
</evidence>
<dbReference type="InterPro" id="IPR035068">
    <property type="entry name" value="TldD/PmbA_N"/>
</dbReference>
<dbReference type="GO" id="GO:0005829">
    <property type="term" value="C:cytosol"/>
    <property type="evidence" value="ECO:0007669"/>
    <property type="project" value="TreeGrafter"/>
</dbReference>
<dbReference type="InterPro" id="IPR051463">
    <property type="entry name" value="Peptidase_U62_metallo"/>
</dbReference>
<evidence type="ECO:0000259" key="5">
    <source>
        <dbReference type="Pfam" id="PF01523"/>
    </source>
</evidence>
<dbReference type="InterPro" id="IPR025502">
    <property type="entry name" value="TldD"/>
</dbReference>
<keyword evidence="4" id="KW-0482">Metalloprotease</keyword>
<dbReference type="Pfam" id="PF19290">
    <property type="entry name" value="PmbA_TldD_2nd"/>
    <property type="match status" value="1"/>
</dbReference>
<dbReference type="GO" id="GO:0008237">
    <property type="term" value="F:metallopeptidase activity"/>
    <property type="evidence" value="ECO:0007669"/>
    <property type="project" value="UniProtKB-KW"/>
</dbReference>
<accession>A0A235BNE7</accession>
<comment type="similarity">
    <text evidence="1">Belongs to the peptidase U62 family.</text>
</comment>
<feature type="domain" description="Metalloprotease TldD/E C-terminal" evidence="6">
    <location>
        <begin position="228"/>
        <end position="459"/>
    </location>
</feature>